<proteinExistence type="predicted"/>
<evidence type="ECO:0000313" key="1">
    <source>
        <dbReference type="EMBL" id="GAH66634.1"/>
    </source>
</evidence>
<comment type="caution">
    <text evidence="1">The sequence shown here is derived from an EMBL/GenBank/DDBJ whole genome shotgun (WGS) entry which is preliminary data.</text>
</comment>
<protein>
    <submittedName>
        <fullName evidence="1">Uncharacterized protein</fullName>
    </submittedName>
</protein>
<dbReference type="EMBL" id="BARU01033366">
    <property type="protein sequence ID" value="GAH66634.1"/>
    <property type="molecule type" value="Genomic_DNA"/>
</dbReference>
<name>X1IKJ8_9ZZZZ</name>
<gene>
    <name evidence="1" type="ORF">S03H2_52526</name>
</gene>
<accession>X1IKJ8</accession>
<reference evidence="1" key="1">
    <citation type="journal article" date="2014" name="Front. Microbiol.">
        <title>High frequency of phylogenetically diverse reductive dehalogenase-homologous genes in deep subseafloor sedimentary metagenomes.</title>
        <authorList>
            <person name="Kawai M."/>
            <person name="Futagami T."/>
            <person name="Toyoda A."/>
            <person name="Takaki Y."/>
            <person name="Nishi S."/>
            <person name="Hori S."/>
            <person name="Arai W."/>
            <person name="Tsubouchi T."/>
            <person name="Morono Y."/>
            <person name="Uchiyama I."/>
            <person name="Ito T."/>
            <person name="Fujiyama A."/>
            <person name="Inagaki F."/>
            <person name="Takami H."/>
        </authorList>
    </citation>
    <scope>NUCLEOTIDE SEQUENCE</scope>
    <source>
        <strain evidence="1">Expedition CK06-06</strain>
    </source>
</reference>
<dbReference type="AlphaFoldDB" id="X1IKJ8"/>
<organism evidence="1">
    <name type="scientific">marine sediment metagenome</name>
    <dbReference type="NCBI Taxonomy" id="412755"/>
    <lineage>
        <taxon>unclassified sequences</taxon>
        <taxon>metagenomes</taxon>
        <taxon>ecological metagenomes</taxon>
    </lineage>
</organism>
<sequence>MSSEEIIKQIDEAYPKVKDLVKILGMDKGGWIAAALLEVEMGEHKHFIRCENCIFHECEAIKNLKEEFHPIVELWVTHGCSACKDFSPKPDADGIP</sequence>